<evidence type="ECO:0000313" key="1">
    <source>
        <dbReference type="EMBL" id="KAH3829115.1"/>
    </source>
</evidence>
<organism evidence="1 2">
    <name type="scientific">Dreissena polymorpha</name>
    <name type="common">Zebra mussel</name>
    <name type="synonym">Mytilus polymorpha</name>
    <dbReference type="NCBI Taxonomy" id="45954"/>
    <lineage>
        <taxon>Eukaryota</taxon>
        <taxon>Metazoa</taxon>
        <taxon>Spiralia</taxon>
        <taxon>Lophotrochozoa</taxon>
        <taxon>Mollusca</taxon>
        <taxon>Bivalvia</taxon>
        <taxon>Autobranchia</taxon>
        <taxon>Heteroconchia</taxon>
        <taxon>Euheterodonta</taxon>
        <taxon>Imparidentia</taxon>
        <taxon>Neoheterodontei</taxon>
        <taxon>Myida</taxon>
        <taxon>Dreissenoidea</taxon>
        <taxon>Dreissenidae</taxon>
        <taxon>Dreissena</taxon>
    </lineage>
</organism>
<reference evidence="1" key="1">
    <citation type="journal article" date="2019" name="bioRxiv">
        <title>The Genome of the Zebra Mussel, Dreissena polymorpha: A Resource for Invasive Species Research.</title>
        <authorList>
            <person name="McCartney M.A."/>
            <person name="Auch B."/>
            <person name="Kono T."/>
            <person name="Mallez S."/>
            <person name="Zhang Y."/>
            <person name="Obille A."/>
            <person name="Becker A."/>
            <person name="Abrahante J.E."/>
            <person name="Garbe J."/>
            <person name="Badalamenti J.P."/>
            <person name="Herman A."/>
            <person name="Mangelson H."/>
            <person name="Liachko I."/>
            <person name="Sullivan S."/>
            <person name="Sone E.D."/>
            <person name="Koren S."/>
            <person name="Silverstein K.A.T."/>
            <person name="Beckman K.B."/>
            <person name="Gohl D.M."/>
        </authorList>
    </citation>
    <scope>NUCLEOTIDE SEQUENCE</scope>
    <source>
        <strain evidence="1">Duluth1</strain>
        <tissue evidence="1">Whole animal</tissue>
    </source>
</reference>
<evidence type="ECO:0000313" key="2">
    <source>
        <dbReference type="Proteomes" id="UP000828390"/>
    </source>
</evidence>
<reference evidence="1" key="2">
    <citation type="submission" date="2020-11" db="EMBL/GenBank/DDBJ databases">
        <authorList>
            <person name="McCartney M.A."/>
            <person name="Auch B."/>
            <person name="Kono T."/>
            <person name="Mallez S."/>
            <person name="Becker A."/>
            <person name="Gohl D.M."/>
            <person name="Silverstein K.A.T."/>
            <person name="Koren S."/>
            <person name="Bechman K.B."/>
            <person name="Herman A."/>
            <person name="Abrahante J.E."/>
            <person name="Garbe J."/>
        </authorList>
    </citation>
    <scope>NUCLEOTIDE SEQUENCE</scope>
    <source>
        <strain evidence="1">Duluth1</strain>
        <tissue evidence="1">Whole animal</tissue>
    </source>
</reference>
<protein>
    <submittedName>
        <fullName evidence="1">Uncharacterized protein</fullName>
    </submittedName>
</protein>
<dbReference type="EMBL" id="JAIWYP010000005">
    <property type="protein sequence ID" value="KAH3829115.1"/>
    <property type="molecule type" value="Genomic_DNA"/>
</dbReference>
<comment type="caution">
    <text evidence="1">The sequence shown here is derived from an EMBL/GenBank/DDBJ whole genome shotgun (WGS) entry which is preliminary data.</text>
</comment>
<proteinExistence type="predicted"/>
<sequence>MRHLTSVIISSLIIQNAAEIVEAVHLLQRIALDCDGCVVGCVYLEHLALPSVDGEAQSTGVVCLFLHLLMGVGEKSQIIGLPTVPKVSTEFHSPCLRPAETGKVRVSSLDLLRFSLPMRP</sequence>
<gene>
    <name evidence="1" type="ORF">DPMN_131103</name>
</gene>
<accession>A0A9D4JY64</accession>
<dbReference type="AlphaFoldDB" id="A0A9D4JY64"/>
<name>A0A9D4JY64_DREPO</name>
<dbReference type="Proteomes" id="UP000828390">
    <property type="component" value="Unassembled WGS sequence"/>
</dbReference>
<keyword evidence="2" id="KW-1185">Reference proteome</keyword>